<protein>
    <submittedName>
        <fullName evidence="1">Uncharacterized protein</fullName>
    </submittedName>
</protein>
<dbReference type="EMBL" id="KB517361">
    <property type="protein sequence ID" value="EMP39167.1"/>
    <property type="molecule type" value="Genomic_DNA"/>
</dbReference>
<reference evidence="2" key="1">
    <citation type="journal article" date="2013" name="Nat. Genet.">
        <title>The draft genomes of soft-shell turtle and green sea turtle yield insights into the development and evolution of the turtle-specific body plan.</title>
        <authorList>
            <person name="Wang Z."/>
            <person name="Pascual-Anaya J."/>
            <person name="Zadissa A."/>
            <person name="Li W."/>
            <person name="Niimura Y."/>
            <person name="Huang Z."/>
            <person name="Li C."/>
            <person name="White S."/>
            <person name="Xiong Z."/>
            <person name="Fang D."/>
            <person name="Wang B."/>
            <person name="Ming Y."/>
            <person name="Chen Y."/>
            <person name="Zheng Y."/>
            <person name="Kuraku S."/>
            <person name="Pignatelli M."/>
            <person name="Herrero J."/>
            <person name="Beal K."/>
            <person name="Nozawa M."/>
            <person name="Li Q."/>
            <person name="Wang J."/>
            <person name="Zhang H."/>
            <person name="Yu L."/>
            <person name="Shigenobu S."/>
            <person name="Wang J."/>
            <person name="Liu J."/>
            <person name="Flicek P."/>
            <person name="Searle S."/>
            <person name="Wang J."/>
            <person name="Kuratani S."/>
            <person name="Yin Y."/>
            <person name="Aken B."/>
            <person name="Zhang G."/>
            <person name="Irie N."/>
        </authorList>
    </citation>
    <scope>NUCLEOTIDE SEQUENCE [LARGE SCALE GENOMIC DNA]</scope>
</reference>
<evidence type="ECO:0000313" key="1">
    <source>
        <dbReference type="EMBL" id="EMP39167.1"/>
    </source>
</evidence>
<evidence type="ECO:0000313" key="2">
    <source>
        <dbReference type="Proteomes" id="UP000031443"/>
    </source>
</evidence>
<proteinExistence type="predicted"/>
<gene>
    <name evidence="1" type="ORF">UY3_03537</name>
</gene>
<keyword evidence="2" id="KW-1185">Reference proteome</keyword>
<dbReference type="Proteomes" id="UP000031443">
    <property type="component" value="Unassembled WGS sequence"/>
</dbReference>
<sequence length="100" mass="11401">MAYHHLLKKDIVTLYKKRGLYIGNFTKAQLIVQLEEDDRSKEQIPDPKWGYSRIWEQLEWEPGIAKTPVHDQTGVFTIGFPIGGSEMDGIGAESERARGL</sequence>
<name>M7CEB8_CHEMY</name>
<accession>M7CEB8</accession>
<organism evidence="1 2">
    <name type="scientific">Chelonia mydas</name>
    <name type="common">Green sea-turtle</name>
    <name type="synonym">Chelonia agassizi</name>
    <dbReference type="NCBI Taxonomy" id="8469"/>
    <lineage>
        <taxon>Eukaryota</taxon>
        <taxon>Metazoa</taxon>
        <taxon>Chordata</taxon>
        <taxon>Craniata</taxon>
        <taxon>Vertebrata</taxon>
        <taxon>Euteleostomi</taxon>
        <taxon>Archelosauria</taxon>
        <taxon>Testudinata</taxon>
        <taxon>Testudines</taxon>
        <taxon>Cryptodira</taxon>
        <taxon>Durocryptodira</taxon>
        <taxon>Americhelydia</taxon>
        <taxon>Chelonioidea</taxon>
        <taxon>Cheloniidae</taxon>
        <taxon>Chelonia</taxon>
    </lineage>
</organism>
<dbReference type="AlphaFoldDB" id="M7CEB8"/>